<evidence type="ECO:0000259" key="18">
    <source>
        <dbReference type="PROSITE" id="PS51671"/>
    </source>
</evidence>
<evidence type="ECO:0000256" key="15">
    <source>
        <dbReference type="ARBA" id="ARBA00047872"/>
    </source>
</evidence>
<sequence>MTLVVQKYGGSSLSDTESMRRVARRIVATREAGHDVAVVVSAMGDTTDELADLADDVSPDPPARELDMLLTAGERISMALLAMTLHEMGHEAVSFTGQQAGLATTDEFGSARIVGMRPDRIVRTVESGAVAIVAGFQGGAGDDITTLGRGGSDTTAVALAASVGADVCEIYTDVDGLFSADPRVVHDAHQLPVLSTEEALELAAHGAKILHLRSVELARRYDVPLHVRSSFSDRPGTWVTDDLDVVPADHPITATRKDTVEEALVRGLAHSHDQCKLTVVGVPDAPGSAAAIFAVISDTVSAVDMVGQTHTAEDTGLIDFSFALPVADGQRAADALRAAQPRLGFRHVTVTEDVGKVSIVGAGMRSSPEVPARLFDALSAAGITVHLISTSEIRLSVVVDGDQVEEAARVLHEAFDLPSTEGEARVHAGSGR</sequence>
<evidence type="ECO:0000256" key="1">
    <source>
        <dbReference type="ARBA" id="ARBA00002843"/>
    </source>
</evidence>
<evidence type="ECO:0000256" key="6">
    <source>
        <dbReference type="ARBA" id="ARBA00013059"/>
    </source>
</evidence>
<accession>A0ABQ2FD92</accession>
<evidence type="ECO:0000256" key="2">
    <source>
        <dbReference type="ARBA" id="ARBA00004766"/>
    </source>
</evidence>
<dbReference type="Pfam" id="PF00696">
    <property type="entry name" value="AA_kinase"/>
    <property type="match status" value="1"/>
</dbReference>
<protein>
    <recommendedName>
        <fullName evidence="7 16">Aspartokinase</fullName>
        <ecNumber evidence="6 16">2.7.2.4</ecNumber>
    </recommendedName>
</protein>
<dbReference type="PIRSF" id="PIRSF000726">
    <property type="entry name" value="Asp_kin"/>
    <property type="match status" value="1"/>
</dbReference>
<dbReference type="InterPro" id="IPR036393">
    <property type="entry name" value="AceGlu_kinase-like_sf"/>
</dbReference>
<evidence type="ECO:0000256" key="4">
    <source>
        <dbReference type="ARBA" id="ARBA00005139"/>
    </source>
</evidence>
<comment type="pathway">
    <text evidence="3 17">Amino-acid biosynthesis; L-methionine biosynthesis via de novo pathway; L-homoserine from L-aspartate: step 1/3.</text>
</comment>
<keyword evidence="12" id="KW-0067">ATP-binding</keyword>
<dbReference type="PROSITE" id="PS51671">
    <property type="entry name" value="ACT"/>
    <property type="match status" value="1"/>
</dbReference>
<keyword evidence="11 16" id="KW-0418">Kinase</keyword>
<dbReference type="PANTHER" id="PTHR21499:SF3">
    <property type="entry name" value="ASPARTOKINASE"/>
    <property type="match status" value="1"/>
</dbReference>
<dbReference type="Pfam" id="PF22468">
    <property type="entry name" value="ACT_9"/>
    <property type="match status" value="1"/>
</dbReference>
<dbReference type="CDD" id="cd04936">
    <property type="entry name" value="ACT_AKii-LysC-BS-like_2"/>
    <property type="match status" value="1"/>
</dbReference>
<dbReference type="InterPro" id="IPR001341">
    <property type="entry name" value="Asp_kinase"/>
</dbReference>
<dbReference type="PROSITE" id="PS00324">
    <property type="entry name" value="ASPARTOKINASE"/>
    <property type="match status" value="1"/>
</dbReference>
<comment type="caution">
    <text evidence="19">The sequence shown here is derived from an EMBL/GenBank/DDBJ whole genome shotgun (WGS) entry which is preliminary data.</text>
</comment>
<dbReference type="NCBIfam" id="TIGR00657">
    <property type="entry name" value="asp_kinases"/>
    <property type="match status" value="1"/>
</dbReference>
<evidence type="ECO:0000313" key="20">
    <source>
        <dbReference type="Proteomes" id="UP000662111"/>
    </source>
</evidence>
<organism evidence="19 20">
    <name type="scientific">Ornithinimicrobium pekingense</name>
    <dbReference type="NCBI Taxonomy" id="384677"/>
    <lineage>
        <taxon>Bacteria</taxon>
        <taxon>Bacillati</taxon>
        <taxon>Actinomycetota</taxon>
        <taxon>Actinomycetes</taxon>
        <taxon>Micrococcales</taxon>
        <taxon>Ornithinimicrobiaceae</taxon>
        <taxon>Ornithinimicrobium</taxon>
    </lineage>
</organism>
<comment type="function">
    <text evidence="1">Catalyzes the phosphorylation of the beta-carboxyl group of aspartic acid with ATP to yield 4-phospho-L-aspartate, which is involved in the branched biosynthetic pathway leading to the biosynthesis of amino acids lysine, threonine, isoleucine and methionine.</text>
</comment>
<dbReference type="PANTHER" id="PTHR21499">
    <property type="entry name" value="ASPARTATE KINASE"/>
    <property type="match status" value="1"/>
</dbReference>
<evidence type="ECO:0000256" key="7">
    <source>
        <dbReference type="ARBA" id="ARBA00016273"/>
    </source>
</evidence>
<keyword evidence="10" id="KW-0547">Nucleotide-binding</keyword>
<evidence type="ECO:0000256" key="11">
    <source>
        <dbReference type="ARBA" id="ARBA00022777"/>
    </source>
</evidence>
<keyword evidence="14" id="KW-0457">Lysine biosynthesis</keyword>
<keyword evidence="9 16" id="KW-0808">Transferase</keyword>
<dbReference type="SUPFAM" id="SSF53633">
    <property type="entry name" value="Carbamate kinase-like"/>
    <property type="match status" value="1"/>
</dbReference>
<comment type="pathway">
    <text evidence="4 17">Amino-acid biosynthesis; L-threonine biosynthesis; L-threonine from L-aspartate: step 1/5.</text>
</comment>
<dbReference type="InterPro" id="IPR041740">
    <property type="entry name" value="AKii-LysC-BS"/>
</dbReference>
<evidence type="ECO:0000256" key="8">
    <source>
        <dbReference type="ARBA" id="ARBA00022605"/>
    </source>
</evidence>
<dbReference type="NCBIfam" id="NF005154">
    <property type="entry name" value="PRK06635.1-2"/>
    <property type="match status" value="1"/>
</dbReference>
<dbReference type="InterPro" id="IPR005260">
    <property type="entry name" value="Asp_kin_monofn"/>
</dbReference>
<gene>
    <name evidence="19" type="ORF">GCM10011509_28020</name>
</gene>
<dbReference type="Proteomes" id="UP000662111">
    <property type="component" value="Unassembled WGS sequence"/>
</dbReference>
<dbReference type="NCBIfam" id="NF005155">
    <property type="entry name" value="PRK06635.1-4"/>
    <property type="match status" value="1"/>
</dbReference>
<reference evidence="20" key="1">
    <citation type="journal article" date="2019" name="Int. J. Syst. Evol. Microbiol.">
        <title>The Global Catalogue of Microorganisms (GCM) 10K type strain sequencing project: providing services to taxonomists for standard genome sequencing and annotation.</title>
        <authorList>
            <consortium name="The Broad Institute Genomics Platform"/>
            <consortium name="The Broad Institute Genome Sequencing Center for Infectious Disease"/>
            <person name="Wu L."/>
            <person name="Ma J."/>
        </authorList>
    </citation>
    <scope>NUCLEOTIDE SEQUENCE [LARGE SCALE GENOMIC DNA]</scope>
    <source>
        <strain evidence="20">CGMCC 1.5362</strain>
    </source>
</reference>
<evidence type="ECO:0000256" key="3">
    <source>
        <dbReference type="ARBA" id="ARBA00004986"/>
    </source>
</evidence>
<evidence type="ECO:0000256" key="16">
    <source>
        <dbReference type="RuleBase" id="RU003448"/>
    </source>
</evidence>
<dbReference type="InterPro" id="IPR054352">
    <property type="entry name" value="ACT_Aspartokinase"/>
</dbReference>
<dbReference type="NCBIfam" id="NF005153">
    <property type="entry name" value="PRK06635.1-1"/>
    <property type="match status" value="1"/>
</dbReference>
<dbReference type="InterPro" id="IPR045865">
    <property type="entry name" value="ACT-like_dom_sf"/>
</dbReference>
<evidence type="ECO:0000256" key="10">
    <source>
        <dbReference type="ARBA" id="ARBA00022741"/>
    </source>
</evidence>
<name>A0ABQ2FD92_9MICO</name>
<dbReference type="Gene3D" id="3.30.2130.10">
    <property type="entry name" value="VC0802-like"/>
    <property type="match status" value="1"/>
</dbReference>
<comment type="catalytic activity">
    <reaction evidence="15 16">
        <text>L-aspartate + ATP = 4-phospho-L-aspartate + ADP</text>
        <dbReference type="Rhea" id="RHEA:23776"/>
        <dbReference type="ChEBI" id="CHEBI:29991"/>
        <dbReference type="ChEBI" id="CHEBI:30616"/>
        <dbReference type="ChEBI" id="CHEBI:57535"/>
        <dbReference type="ChEBI" id="CHEBI:456216"/>
        <dbReference type="EC" id="2.7.2.4"/>
    </reaction>
</comment>
<dbReference type="Gene3D" id="3.40.1160.10">
    <property type="entry name" value="Acetylglutamate kinase-like"/>
    <property type="match status" value="1"/>
</dbReference>
<comment type="pathway">
    <text evidence="2 17">Amino-acid biosynthesis; L-lysine biosynthesis via DAP pathway; (S)-tetrahydrodipicolinate from L-aspartate: step 1/4.</text>
</comment>
<keyword evidence="13" id="KW-0220">Diaminopimelate biosynthesis</keyword>
<keyword evidence="8 17" id="KW-0028">Amino-acid biosynthesis</keyword>
<evidence type="ECO:0000256" key="9">
    <source>
        <dbReference type="ARBA" id="ARBA00022679"/>
    </source>
</evidence>
<dbReference type="EC" id="2.7.2.4" evidence="6 16"/>
<proteinExistence type="inferred from homology"/>
<keyword evidence="20" id="KW-1185">Reference proteome</keyword>
<feature type="domain" description="ACT" evidence="18">
    <location>
        <begin position="359"/>
        <end position="432"/>
    </location>
</feature>
<comment type="similarity">
    <text evidence="5 16">Belongs to the aspartokinase family.</text>
</comment>
<dbReference type="InterPro" id="IPR002912">
    <property type="entry name" value="ACT_dom"/>
</dbReference>
<evidence type="ECO:0000256" key="5">
    <source>
        <dbReference type="ARBA" id="ARBA00010122"/>
    </source>
</evidence>
<dbReference type="InterPro" id="IPR018042">
    <property type="entry name" value="Aspartate_kinase_CS"/>
</dbReference>
<evidence type="ECO:0000256" key="12">
    <source>
        <dbReference type="ARBA" id="ARBA00022840"/>
    </source>
</evidence>
<dbReference type="EMBL" id="BMLB01000006">
    <property type="protein sequence ID" value="GGK77861.1"/>
    <property type="molecule type" value="Genomic_DNA"/>
</dbReference>
<dbReference type="CDD" id="cd04261">
    <property type="entry name" value="AAK_AKii-LysC-BS"/>
    <property type="match status" value="1"/>
</dbReference>
<evidence type="ECO:0000313" key="19">
    <source>
        <dbReference type="EMBL" id="GGK77861.1"/>
    </source>
</evidence>
<evidence type="ECO:0000256" key="17">
    <source>
        <dbReference type="RuleBase" id="RU004249"/>
    </source>
</evidence>
<evidence type="ECO:0000256" key="13">
    <source>
        <dbReference type="ARBA" id="ARBA00022915"/>
    </source>
</evidence>
<dbReference type="RefSeq" id="WP_022922070.1">
    <property type="nucleotide sequence ID" value="NZ_BMLB01000006.1"/>
</dbReference>
<dbReference type="CDD" id="cd04913">
    <property type="entry name" value="ACT_AKii-LysC-BS-like_1"/>
    <property type="match status" value="1"/>
</dbReference>
<dbReference type="SUPFAM" id="SSF55021">
    <property type="entry name" value="ACT-like"/>
    <property type="match status" value="2"/>
</dbReference>
<evidence type="ECO:0000256" key="14">
    <source>
        <dbReference type="ARBA" id="ARBA00023154"/>
    </source>
</evidence>
<dbReference type="InterPro" id="IPR001048">
    <property type="entry name" value="Asp/Glu/Uridylate_kinase"/>
</dbReference>